<keyword evidence="7 12" id="KW-1133">Transmembrane helix</keyword>
<evidence type="ECO:0000256" key="6">
    <source>
        <dbReference type="ARBA" id="ARBA00022946"/>
    </source>
</evidence>
<feature type="transmembrane region" description="Helical" evidence="12">
    <location>
        <begin position="115"/>
        <end position="136"/>
    </location>
</feature>
<proteinExistence type="inferred from homology"/>
<keyword evidence="3" id="KW-0813">Transport</keyword>
<dbReference type="CDD" id="cd03496">
    <property type="entry name" value="SQR_TypeC_CybS"/>
    <property type="match status" value="1"/>
</dbReference>
<keyword evidence="14" id="KW-1185">Reference proteome</keyword>
<keyword evidence="6 12" id="KW-0809">Transit peptide</keyword>
<gene>
    <name evidence="13" type="primary">SDH4</name>
    <name evidence="13" type="ORF">C6P40_003080</name>
</gene>
<keyword evidence="11" id="KW-0408">Iron</keyword>
<dbReference type="GO" id="GO:0048039">
    <property type="term" value="F:ubiquinone binding"/>
    <property type="evidence" value="ECO:0007669"/>
    <property type="project" value="TreeGrafter"/>
</dbReference>
<name>A0A9P6WNJ0_9ASCO</name>
<dbReference type="OrthoDB" id="18577at2759"/>
<comment type="subcellular location">
    <subcellularLocation>
        <location evidence="1 12">Mitochondrion inner membrane</location>
        <topology evidence="1 12">Multi-pass membrane protein</topology>
    </subcellularLocation>
</comment>
<evidence type="ECO:0000256" key="9">
    <source>
        <dbReference type="ARBA" id="ARBA00023136"/>
    </source>
</evidence>
<dbReference type="InterPro" id="IPR007992">
    <property type="entry name" value="CybS"/>
</dbReference>
<evidence type="ECO:0000313" key="13">
    <source>
        <dbReference type="EMBL" id="KAG0690366.1"/>
    </source>
</evidence>
<comment type="similarity">
    <text evidence="2 12">Belongs to the CybS family.</text>
</comment>
<dbReference type="EMBL" id="PUHW01000034">
    <property type="protein sequence ID" value="KAG0690366.1"/>
    <property type="molecule type" value="Genomic_DNA"/>
</dbReference>
<keyword evidence="9 12" id="KW-0472">Membrane</keyword>
<keyword evidence="8 12" id="KW-0496">Mitochondrion</keyword>
<evidence type="ECO:0000256" key="11">
    <source>
        <dbReference type="PIRSR" id="PIRSR607992-2"/>
    </source>
</evidence>
<feature type="binding site" evidence="10">
    <location>
        <position position="107"/>
    </location>
    <ligand>
        <name>a ubiquinone</name>
        <dbReference type="ChEBI" id="CHEBI:16389"/>
        <note>ligand shared with IP/SDHB</note>
    </ligand>
</feature>
<evidence type="ECO:0000256" key="10">
    <source>
        <dbReference type="PIRSR" id="PIRSR607992-1"/>
    </source>
</evidence>
<evidence type="ECO:0000256" key="7">
    <source>
        <dbReference type="ARBA" id="ARBA00022989"/>
    </source>
</evidence>
<dbReference type="InterPro" id="IPR034804">
    <property type="entry name" value="SQR/QFR_C/D"/>
</dbReference>
<keyword evidence="11" id="KW-0479">Metal-binding</keyword>
<comment type="caution">
    <text evidence="13">The sequence shown here is derived from an EMBL/GenBank/DDBJ whole genome shotgun (WGS) entry which is preliminary data.</text>
</comment>
<reference evidence="13" key="1">
    <citation type="submission" date="2020-11" db="EMBL/GenBank/DDBJ databases">
        <title>Kefir isolates.</title>
        <authorList>
            <person name="Marcisauskas S."/>
            <person name="Kim Y."/>
            <person name="Blasche S."/>
        </authorList>
    </citation>
    <scope>NUCLEOTIDE SEQUENCE</scope>
    <source>
        <strain evidence="13">Olga-1</strain>
    </source>
</reference>
<evidence type="ECO:0000256" key="2">
    <source>
        <dbReference type="ARBA" id="ARBA00007294"/>
    </source>
</evidence>
<dbReference type="Gene3D" id="1.20.1300.10">
    <property type="entry name" value="Fumarate reductase/succinate dehydrogenase, transmembrane subunit"/>
    <property type="match status" value="1"/>
</dbReference>
<evidence type="ECO:0000256" key="1">
    <source>
        <dbReference type="ARBA" id="ARBA00004448"/>
    </source>
</evidence>
<dbReference type="Pfam" id="PF05328">
    <property type="entry name" value="CybS"/>
    <property type="match status" value="1"/>
</dbReference>
<dbReference type="Proteomes" id="UP000697127">
    <property type="component" value="Unassembled WGS sequence"/>
</dbReference>
<dbReference type="GO" id="GO:0006099">
    <property type="term" value="P:tricarboxylic acid cycle"/>
    <property type="evidence" value="ECO:0007669"/>
    <property type="project" value="TreeGrafter"/>
</dbReference>
<feature type="binding site" description="axial binding residue" evidence="11">
    <location>
        <position position="95"/>
    </location>
    <ligand>
        <name>heme b</name>
        <dbReference type="ChEBI" id="CHEBI:60344"/>
        <note>ligand shared with SDHC</note>
    </ligand>
    <ligandPart>
        <name>Fe</name>
        <dbReference type="ChEBI" id="CHEBI:18248"/>
    </ligandPart>
</feature>
<comment type="caution">
    <text evidence="12">Lacks conserved residue(s) required for the propagation of feature annotation.</text>
</comment>
<organism evidence="13 14">
    <name type="scientific">Pichia californica</name>
    <dbReference type="NCBI Taxonomy" id="460514"/>
    <lineage>
        <taxon>Eukaryota</taxon>
        <taxon>Fungi</taxon>
        <taxon>Dikarya</taxon>
        <taxon>Ascomycota</taxon>
        <taxon>Saccharomycotina</taxon>
        <taxon>Pichiomycetes</taxon>
        <taxon>Pichiales</taxon>
        <taxon>Pichiaceae</taxon>
        <taxon>Pichia</taxon>
    </lineage>
</organism>
<evidence type="ECO:0000256" key="8">
    <source>
        <dbReference type="ARBA" id="ARBA00023128"/>
    </source>
</evidence>
<sequence length="156" mass="17024">MLASTTRIGLGFSRKNLIQASRSLSFIKTIPQPPGHIIGTVNDAYVPPKPNKLHGSIHWTAERIAVLGMTPLIIAPFITGTSPLDGAMAGLLLYHCYAGFQSCIIDYIPRRVYGSLHYAAMYLLAFGSAVSAYGIYKIENEEKDGVWGVLKKLWAA</sequence>
<dbReference type="AlphaFoldDB" id="A0A9P6WNJ0"/>
<dbReference type="GO" id="GO:0046872">
    <property type="term" value="F:metal ion binding"/>
    <property type="evidence" value="ECO:0007669"/>
    <property type="project" value="UniProtKB-KW"/>
</dbReference>
<keyword evidence="4 12" id="KW-0812">Transmembrane</keyword>
<evidence type="ECO:0000256" key="4">
    <source>
        <dbReference type="ARBA" id="ARBA00022692"/>
    </source>
</evidence>
<evidence type="ECO:0000313" key="14">
    <source>
        <dbReference type="Proteomes" id="UP000697127"/>
    </source>
</evidence>
<dbReference type="PANTHER" id="PTHR13337">
    <property type="entry name" value="SUCCINATE DEHYDROGENASE"/>
    <property type="match status" value="1"/>
</dbReference>
<dbReference type="GO" id="GO:0020037">
    <property type="term" value="F:heme binding"/>
    <property type="evidence" value="ECO:0007669"/>
    <property type="project" value="TreeGrafter"/>
</dbReference>
<dbReference type="GO" id="GO:0006121">
    <property type="term" value="P:mitochondrial electron transport, succinate to ubiquinone"/>
    <property type="evidence" value="ECO:0007669"/>
    <property type="project" value="TreeGrafter"/>
</dbReference>
<dbReference type="PANTHER" id="PTHR13337:SF2">
    <property type="entry name" value="SUCCINATE DEHYDROGENASE [UBIQUINONE] CYTOCHROME B SMALL SUBUNIT, MITOCHONDRIAL"/>
    <property type="match status" value="1"/>
</dbReference>
<evidence type="ECO:0000256" key="5">
    <source>
        <dbReference type="ARBA" id="ARBA00022792"/>
    </source>
</evidence>
<protein>
    <recommendedName>
        <fullName evidence="12">Succinate dehydrogenase [ubiquinone] cytochrome b small subunit</fullName>
    </recommendedName>
</protein>
<evidence type="ECO:0000256" key="3">
    <source>
        <dbReference type="ARBA" id="ARBA00022448"/>
    </source>
</evidence>
<keyword evidence="5 12" id="KW-0999">Mitochondrion inner membrane</keyword>
<dbReference type="GO" id="GO:0005743">
    <property type="term" value="C:mitochondrial inner membrane"/>
    <property type="evidence" value="ECO:0007669"/>
    <property type="project" value="UniProtKB-SubCell"/>
</dbReference>
<accession>A0A9P6WNJ0</accession>
<evidence type="ECO:0000256" key="12">
    <source>
        <dbReference type="RuleBase" id="RU364031"/>
    </source>
</evidence>